<sequence length="232" mass="25474">MATRKVRLTLIIDKGANKVICAEAGKDFVDILFNFISLPIGTIFKLFRNSITVGCIRSLYMSLENLSEAFLQSNQSKDELLKLQVASVSISPGSCSPKPAIETRKRYIGRQKKRHGRDAACNTNPRSTYLNPEGVLPIVNLSNAKTVSASEGGTVKEELVKDMVTDDLSVAPESMTFVADLLQHYVKDFGALEKRVVEFGTDEVIELLKSSLMSNAALSNAFLVKKEIKDVA</sequence>
<dbReference type="Pfam" id="PF05056">
    <property type="entry name" value="DUF674"/>
    <property type="match status" value="2"/>
</dbReference>
<comment type="caution">
    <text evidence="1">The sequence shown here is derived from an EMBL/GenBank/DDBJ whole genome shotgun (WGS) entry which is preliminary data.</text>
</comment>
<gene>
    <name evidence="1" type="ORF">Ddye_018992</name>
</gene>
<evidence type="ECO:0000313" key="2">
    <source>
        <dbReference type="Proteomes" id="UP001280121"/>
    </source>
</evidence>
<name>A0AAD9TXG4_9ROSI</name>
<dbReference type="AlphaFoldDB" id="A0AAD9TXG4"/>
<dbReference type="PANTHER" id="PTHR33103">
    <property type="entry name" value="OS01G0153900 PROTEIN"/>
    <property type="match status" value="1"/>
</dbReference>
<protein>
    <submittedName>
        <fullName evidence="1">Uncharacterized protein</fullName>
    </submittedName>
</protein>
<evidence type="ECO:0000313" key="1">
    <source>
        <dbReference type="EMBL" id="KAK2643797.1"/>
    </source>
</evidence>
<dbReference type="Proteomes" id="UP001280121">
    <property type="component" value="Unassembled WGS sequence"/>
</dbReference>
<proteinExistence type="predicted"/>
<reference evidence="1" key="1">
    <citation type="journal article" date="2023" name="Plant J.">
        <title>Genome sequences and population genomics provide insights into the demographic history, inbreeding, and mutation load of two 'living fossil' tree species of Dipteronia.</title>
        <authorList>
            <person name="Feng Y."/>
            <person name="Comes H.P."/>
            <person name="Chen J."/>
            <person name="Zhu S."/>
            <person name="Lu R."/>
            <person name="Zhang X."/>
            <person name="Li P."/>
            <person name="Qiu J."/>
            <person name="Olsen K.M."/>
            <person name="Qiu Y."/>
        </authorList>
    </citation>
    <scope>NUCLEOTIDE SEQUENCE</scope>
    <source>
        <strain evidence="1">KIB01</strain>
    </source>
</reference>
<accession>A0AAD9TXG4</accession>
<dbReference type="EMBL" id="JANJYI010000006">
    <property type="protein sequence ID" value="KAK2643797.1"/>
    <property type="molecule type" value="Genomic_DNA"/>
</dbReference>
<dbReference type="PANTHER" id="PTHR33103:SF19">
    <property type="entry name" value="OS09G0544700 PROTEIN"/>
    <property type="match status" value="1"/>
</dbReference>
<keyword evidence="2" id="KW-1185">Reference proteome</keyword>
<dbReference type="InterPro" id="IPR007750">
    <property type="entry name" value="DUF674"/>
</dbReference>
<organism evidence="1 2">
    <name type="scientific">Dipteronia dyeriana</name>
    <dbReference type="NCBI Taxonomy" id="168575"/>
    <lineage>
        <taxon>Eukaryota</taxon>
        <taxon>Viridiplantae</taxon>
        <taxon>Streptophyta</taxon>
        <taxon>Embryophyta</taxon>
        <taxon>Tracheophyta</taxon>
        <taxon>Spermatophyta</taxon>
        <taxon>Magnoliopsida</taxon>
        <taxon>eudicotyledons</taxon>
        <taxon>Gunneridae</taxon>
        <taxon>Pentapetalae</taxon>
        <taxon>rosids</taxon>
        <taxon>malvids</taxon>
        <taxon>Sapindales</taxon>
        <taxon>Sapindaceae</taxon>
        <taxon>Hippocastanoideae</taxon>
        <taxon>Acereae</taxon>
        <taxon>Dipteronia</taxon>
    </lineage>
</organism>